<dbReference type="KEGG" id="rhs:A3Q41_00959"/>
<evidence type="ECO:0000313" key="2">
    <source>
        <dbReference type="EMBL" id="AMY22276.1"/>
    </source>
</evidence>
<proteinExistence type="predicted"/>
<reference evidence="3" key="2">
    <citation type="submission" date="2016-04" db="EMBL/GenBank/DDBJ databases">
        <title>Complete Genome and Plasmid Sequences for Rhodococcus fascians D188 and Draft Sequences for Rhodococcus spp. Isolates PBTS 1 and PBTS 2.</title>
        <authorList>
            <person name="Stamer R."/>
            <person name="Vereecke D."/>
            <person name="Zhang Y."/>
            <person name="Schilkey F."/>
            <person name="Devitt N."/>
            <person name="Randall J."/>
        </authorList>
    </citation>
    <scope>NUCLEOTIDE SEQUENCE [LARGE SCALE GENOMIC DNA]</scope>
    <source>
        <strain evidence="3">PBTS2</strain>
    </source>
</reference>
<sequence>MKTDLISRRTNAYASMSIDHHGLRQDVYRIAAAADCVVEEQNLLVGIGSARPIWEFPGMILIDFSSAESALAAGFPRRPGVVLVTAASPTLDDWRTATALGAEHVVSLPSDEDTLVRILGEPVVTSPGGGGVIAVVGARGGAGASTFAAALGLCSSLTGQRTLVVEADRYGSGLDLLLGWENAPGLRWSGLVVEGGRVSGDALHGALPSKNGLSVLALGRFDDRRTGLSAVAAAAVLDAGRAGGDLVVCDAPRHSDDLSDALYAAADLVVLVLPAELRAVTSAEAVADEISSRNANVGLVVRGPAPGGLRAADIAAALDLSLLTSMRAEPGLAERLERGGLALGRRSPLAAAATVVLDTFAHKPGGQRWAA</sequence>
<keyword evidence="3" id="KW-1185">Reference proteome</keyword>
<dbReference type="EMBL" id="CP015220">
    <property type="protein sequence ID" value="AMY22276.1"/>
    <property type="molecule type" value="Genomic_DNA"/>
</dbReference>
<dbReference type="Gene3D" id="3.40.50.300">
    <property type="entry name" value="P-loop containing nucleotide triphosphate hydrolases"/>
    <property type="match status" value="1"/>
</dbReference>
<dbReference type="InterPro" id="IPR059050">
    <property type="entry name" value="Rv3660c_N"/>
</dbReference>
<gene>
    <name evidence="2" type="ORF">A3Q41_00959</name>
</gene>
<dbReference type="GO" id="GO:0009898">
    <property type="term" value="C:cytoplasmic side of plasma membrane"/>
    <property type="evidence" value="ECO:0007669"/>
    <property type="project" value="TreeGrafter"/>
</dbReference>
<protein>
    <recommendedName>
        <fullName evidence="1">Rv3660c-like CheY-like N-terminal domain-containing protein</fullName>
    </recommendedName>
</protein>
<dbReference type="NCBIfam" id="TIGR03815">
    <property type="entry name" value="CpaE_hom_Actino"/>
    <property type="match status" value="1"/>
</dbReference>
<dbReference type="RefSeq" id="WP_080966126.1">
    <property type="nucleotide sequence ID" value="NZ_CP015220.1"/>
</dbReference>
<dbReference type="Pfam" id="PF26563">
    <property type="entry name" value="Rv3660c_N"/>
    <property type="match status" value="1"/>
</dbReference>
<accession>A0A143QHH3</accession>
<dbReference type="GO" id="GO:0016887">
    <property type="term" value="F:ATP hydrolysis activity"/>
    <property type="evidence" value="ECO:0007669"/>
    <property type="project" value="TreeGrafter"/>
</dbReference>
<reference evidence="2 3" key="1">
    <citation type="journal article" date="2016" name="Genome Announc.">
        <title>Complete Genome and Plasmid Sequences for Rhodococcus fascians D188 and Draft Sequences for Rhodococcus Isolates PBTS 1 and PBTS 2.</title>
        <authorList>
            <person name="Stamler R.A."/>
            <person name="Vereecke D."/>
            <person name="Zhang Y."/>
            <person name="Schilkey F."/>
            <person name="Devitt N."/>
            <person name="Randall J.J."/>
        </authorList>
    </citation>
    <scope>NUCLEOTIDE SEQUENCE [LARGE SCALE GENOMIC DNA]</scope>
    <source>
        <strain evidence="2 3">PBTS2</strain>
    </source>
</reference>
<dbReference type="PATRIC" id="fig|1653479.3.peg.979"/>
<dbReference type="PANTHER" id="PTHR43384:SF11">
    <property type="entry name" value="SEPTUM SITE DETERMINING PROTEIN"/>
    <property type="match status" value="1"/>
</dbReference>
<dbReference type="GO" id="GO:0005524">
    <property type="term" value="F:ATP binding"/>
    <property type="evidence" value="ECO:0007669"/>
    <property type="project" value="TreeGrafter"/>
</dbReference>
<dbReference type="Proteomes" id="UP000076038">
    <property type="component" value="Chromosome"/>
</dbReference>
<dbReference type="SUPFAM" id="SSF52540">
    <property type="entry name" value="P-loop containing nucleoside triphosphate hydrolases"/>
    <property type="match status" value="1"/>
</dbReference>
<dbReference type="GO" id="GO:0051782">
    <property type="term" value="P:negative regulation of cell division"/>
    <property type="evidence" value="ECO:0007669"/>
    <property type="project" value="TreeGrafter"/>
</dbReference>
<dbReference type="InterPro" id="IPR027417">
    <property type="entry name" value="P-loop_NTPase"/>
</dbReference>
<dbReference type="InterPro" id="IPR022521">
    <property type="entry name" value="Rv3660c"/>
</dbReference>
<dbReference type="OrthoDB" id="3252838at2"/>
<dbReference type="GO" id="GO:0005829">
    <property type="term" value="C:cytosol"/>
    <property type="evidence" value="ECO:0007669"/>
    <property type="project" value="TreeGrafter"/>
</dbReference>
<dbReference type="AlphaFoldDB" id="A0A143QHH3"/>
<feature type="domain" description="Rv3660c-like CheY-like N-terminal" evidence="1">
    <location>
        <begin position="19"/>
        <end position="123"/>
    </location>
</feature>
<evidence type="ECO:0000313" key="3">
    <source>
        <dbReference type="Proteomes" id="UP000076038"/>
    </source>
</evidence>
<dbReference type="PANTHER" id="PTHR43384">
    <property type="entry name" value="SEPTUM SITE-DETERMINING PROTEIN MIND HOMOLOG, CHLOROPLASTIC-RELATED"/>
    <property type="match status" value="1"/>
</dbReference>
<name>A0A143QHH3_RHOFA</name>
<evidence type="ECO:0000259" key="1">
    <source>
        <dbReference type="Pfam" id="PF26563"/>
    </source>
</evidence>
<dbReference type="InterPro" id="IPR050625">
    <property type="entry name" value="ParA/MinD_ATPase"/>
</dbReference>
<organism evidence="2 3">
    <name type="scientific">Rhodococcoides fascians</name>
    <name type="common">Rhodococcus fascians</name>
    <dbReference type="NCBI Taxonomy" id="1828"/>
    <lineage>
        <taxon>Bacteria</taxon>
        <taxon>Bacillati</taxon>
        <taxon>Actinomycetota</taxon>
        <taxon>Actinomycetes</taxon>
        <taxon>Mycobacteriales</taxon>
        <taxon>Nocardiaceae</taxon>
        <taxon>Rhodococcoides</taxon>
    </lineage>
</organism>